<dbReference type="Pfam" id="PF14511">
    <property type="entry name" value="RE_EcoO109I"/>
    <property type="match status" value="1"/>
</dbReference>
<dbReference type="InterPro" id="IPR011335">
    <property type="entry name" value="Restrct_endonuc-II-like"/>
</dbReference>
<proteinExistence type="predicted"/>
<keyword evidence="3" id="KW-1185">Reference proteome</keyword>
<sequence length="216" mass="25109">MALSSTIKGEISEYLESLIPSVIISLNKLTLKDILYHKNPLIREIFYDNPKEFISFFVMERVERSFVTTMDNVIENIVEILVKSQGGEIVGTKKDWKPYDLKFRLPDGKEYWLEIKSILEQNNSNKRSITTYKDNAAEHGKEFRLCIYYPTKLTSKEPHILIGKEFWSFVGGHDNTQSEVFNLIRYTAKNFSFKDLIDSRTELLLEEYMAASLPSS</sequence>
<comment type="caution">
    <text evidence="2">The sequence shown here is derived from an EMBL/GenBank/DDBJ whole genome shotgun (WGS) entry which is preliminary data.</text>
</comment>
<gene>
    <name evidence="2" type="ORF">DSM106972_071200</name>
</gene>
<dbReference type="OrthoDB" id="517146at2"/>
<dbReference type="EMBL" id="RSCL01000021">
    <property type="protein sequence ID" value="RUT01114.1"/>
    <property type="molecule type" value="Genomic_DNA"/>
</dbReference>
<dbReference type="RefSeq" id="WP_158632934.1">
    <property type="nucleotide sequence ID" value="NZ_RSCL01000021.1"/>
</dbReference>
<dbReference type="SUPFAM" id="SSF52980">
    <property type="entry name" value="Restriction endonuclease-like"/>
    <property type="match status" value="1"/>
</dbReference>
<evidence type="ECO:0000313" key="2">
    <source>
        <dbReference type="EMBL" id="RUT01114.1"/>
    </source>
</evidence>
<dbReference type="InterPro" id="IPR032793">
    <property type="entry name" value="RE_EcoO109IR"/>
</dbReference>
<reference evidence="2" key="2">
    <citation type="journal article" date="2019" name="Genome Biol. Evol.">
        <title>Day and night: Metabolic profiles and evolutionary relationships of six axenic non-marine cyanobacteria.</title>
        <authorList>
            <person name="Will S.E."/>
            <person name="Henke P."/>
            <person name="Boedeker C."/>
            <person name="Huang S."/>
            <person name="Brinkmann H."/>
            <person name="Rohde M."/>
            <person name="Jarek M."/>
            <person name="Friedl T."/>
            <person name="Seufert S."/>
            <person name="Schumacher M."/>
            <person name="Overmann J."/>
            <person name="Neumann-Schaal M."/>
            <person name="Petersen J."/>
        </authorList>
    </citation>
    <scope>NUCLEOTIDE SEQUENCE [LARGE SCALE GENOMIC DNA]</scope>
    <source>
        <strain evidence="2">PCC 7102</strain>
    </source>
</reference>
<dbReference type="Proteomes" id="UP000271624">
    <property type="component" value="Unassembled WGS sequence"/>
</dbReference>
<reference evidence="2" key="1">
    <citation type="submission" date="2018-12" db="EMBL/GenBank/DDBJ databases">
        <authorList>
            <person name="Will S."/>
            <person name="Neumann-Schaal M."/>
            <person name="Henke P."/>
        </authorList>
    </citation>
    <scope>NUCLEOTIDE SEQUENCE</scope>
    <source>
        <strain evidence="2">PCC 7102</strain>
    </source>
</reference>
<accession>A0A433V4U9</accession>
<evidence type="ECO:0000259" key="1">
    <source>
        <dbReference type="Pfam" id="PF14511"/>
    </source>
</evidence>
<protein>
    <recommendedName>
        <fullName evidence="1">Type II restriction endonuclease EcoO109IR domain-containing protein</fullName>
    </recommendedName>
</protein>
<organism evidence="2 3">
    <name type="scientific">Dulcicalothrix desertica PCC 7102</name>
    <dbReference type="NCBI Taxonomy" id="232991"/>
    <lineage>
        <taxon>Bacteria</taxon>
        <taxon>Bacillati</taxon>
        <taxon>Cyanobacteriota</taxon>
        <taxon>Cyanophyceae</taxon>
        <taxon>Nostocales</taxon>
        <taxon>Calotrichaceae</taxon>
        <taxon>Dulcicalothrix</taxon>
    </lineage>
</organism>
<feature type="domain" description="Type II restriction endonuclease EcoO109IR" evidence="1">
    <location>
        <begin position="11"/>
        <end position="190"/>
    </location>
</feature>
<evidence type="ECO:0000313" key="3">
    <source>
        <dbReference type="Proteomes" id="UP000271624"/>
    </source>
</evidence>
<name>A0A433V4U9_9CYAN</name>
<dbReference type="AlphaFoldDB" id="A0A433V4U9"/>